<feature type="region of interest" description="Disordered" evidence="2">
    <location>
        <begin position="23"/>
        <end position="93"/>
    </location>
</feature>
<evidence type="ECO:0000313" key="3">
    <source>
        <dbReference type="EMBL" id="KAK8900261.1"/>
    </source>
</evidence>
<evidence type="ECO:0000313" key="4">
    <source>
        <dbReference type="Proteomes" id="UP001470230"/>
    </source>
</evidence>
<accession>A0ABR2LBA6</accession>
<organism evidence="3 4">
    <name type="scientific">Tritrichomonas musculus</name>
    <dbReference type="NCBI Taxonomy" id="1915356"/>
    <lineage>
        <taxon>Eukaryota</taxon>
        <taxon>Metamonada</taxon>
        <taxon>Parabasalia</taxon>
        <taxon>Tritrichomonadida</taxon>
        <taxon>Tritrichomonadidae</taxon>
        <taxon>Tritrichomonas</taxon>
    </lineage>
</organism>
<keyword evidence="4" id="KW-1185">Reference proteome</keyword>
<comment type="caution">
    <text evidence="3">The sequence shown here is derived from an EMBL/GenBank/DDBJ whole genome shotgun (WGS) entry which is preliminary data.</text>
</comment>
<evidence type="ECO:0000256" key="2">
    <source>
        <dbReference type="SAM" id="MobiDB-lite"/>
    </source>
</evidence>
<feature type="compositionally biased region" description="Low complexity" evidence="2">
    <location>
        <begin position="47"/>
        <end position="61"/>
    </location>
</feature>
<name>A0ABR2LBA6_9EUKA</name>
<feature type="compositionally biased region" description="Polar residues" evidence="2">
    <location>
        <begin position="32"/>
        <end position="46"/>
    </location>
</feature>
<keyword evidence="1" id="KW-0175">Coiled coil</keyword>
<feature type="coiled-coil region" evidence="1">
    <location>
        <begin position="539"/>
        <end position="608"/>
    </location>
</feature>
<sequence length="739" mass="86965">MSEFHSEPFIELKIDLRPETIKGIKKAHNRSKSCPTAQFPSLTMPTNSHNSSLNSSKGLSESPEEISSGINKNSPKNQNSTDKNKEKAKKRKNNETKMLFQLISQAEADIYTEEAMLNLGYIDSDLEYPSKDEIHSFTNNPHLVDIVKKELYGIVDKRKKNLEIEKRKVYLTNHLKSNSAYLIHHKMSPKKKYRRNSFDDQPININFEDKNMTYGNGYCCNSDFQRVVESNDDRIRRVVSNHKRIVAQAVFDALRTHYQNNKDINASSRYTEKIIQTQNVNKNLNEKNQSRYEKVKKDRKIEMKKKKQQMMEKFAKDESRLEKVYNARFNRAATLRIKNEEKAQHAAVVREENLEKAIDELASRANMNSYSGSSYDSISVSALVPENSSIAHNHSPHKTKPNPEKIENDKKSKNKKVDELDLELHPEEPYSPTELIKMIAMNKMVEREVRLYGRLAEAEEAREIKKIQSQKEFERKQKVIAAVREKQKNDRLILQKRDEERIRRSEHQFDKIANDYRKFLIKRSSDEAETALRIKKMRSADLRMRKKKAEEMVEREKARAISHNEMKREKMNLFEERKLMEDLRQSRAQKERQIVDRKEEARKKARARRFNRNHEERKELLRLENEYVKDYDKKMDNHISNFKSIFSNQMERAKTDPKMLSKLVSMYEVDIDEIDAKAQKSSHNSVPLNEYIESLKDAKNEFDIKTARDIIFETTNVKIGPKENLSESYIYSDYSSDDE</sequence>
<feature type="region of interest" description="Disordered" evidence="2">
    <location>
        <begin position="389"/>
        <end position="421"/>
    </location>
</feature>
<proteinExistence type="predicted"/>
<feature type="compositionally biased region" description="Polar residues" evidence="2">
    <location>
        <begin position="68"/>
        <end position="81"/>
    </location>
</feature>
<dbReference type="EMBL" id="JAPFFF010000001">
    <property type="protein sequence ID" value="KAK8900261.1"/>
    <property type="molecule type" value="Genomic_DNA"/>
</dbReference>
<evidence type="ECO:0000256" key="1">
    <source>
        <dbReference type="SAM" id="Coils"/>
    </source>
</evidence>
<reference evidence="3 4" key="1">
    <citation type="submission" date="2024-04" db="EMBL/GenBank/DDBJ databases">
        <title>Tritrichomonas musculus Genome.</title>
        <authorList>
            <person name="Alves-Ferreira E."/>
            <person name="Grigg M."/>
            <person name="Lorenzi H."/>
            <person name="Galac M."/>
        </authorList>
    </citation>
    <scope>NUCLEOTIDE SEQUENCE [LARGE SCALE GENOMIC DNA]</scope>
    <source>
        <strain evidence="3 4">EAF2021</strain>
    </source>
</reference>
<feature type="compositionally biased region" description="Basic and acidic residues" evidence="2">
    <location>
        <begin position="401"/>
        <end position="421"/>
    </location>
</feature>
<gene>
    <name evidence="3" type="ORF">M9Y10_002584</name>
</gene>
<protein>
    <submittedName>
        <fullName evidence="3">Uncharacterized protein</fullName>
    </submittedName>
</protein>
<dbReference type="Proteomes" id="UP001470230">
    <property type="component" value="Unassembled WGS sequence"/>
</dbReference>